<dbReference type="Proteomes" id="UP000483379">
    <property type="component" value="Unassembled WGS sequence"/>
</dbReference>
<comment type="caution">
    <text evidence="3">The sequence shown here is derived from an EMBL/GenBank/DDBJ whole genome shotgun (WGS) entry which is preliminary data.</text>
</comment>
<dbReference type="PANTHER" id="PTHR41248">
    <property type="entry name" value="NORD PROTEIN"/>
    <property type="match status" value="1"/>
</dbReference>
<dbReference type="InterPro" id="IPR002035">
    <property type="entry name" value="VWF_A"/>
</dbReference>
<reference evidence="3 4" key="1">
    <citation type="submission" date="2020-02" db="EMBL/GenBank/DDBJ databases">
        <title>Genome sequences of Thiorhodococcus mannitoliphagus and Thiorhodococcus minor, purple sulfur photosynthetic bacteria in the gammaproteobacterial family, Chromatiaceae.</title>
        <authorList>
            <person name="Aviles F.A."/>
            <person name="Meyer T.E."/>
            <person name="Kyndt J.A."/>
        </authorList>
    </citation>
    <scope>NUCLEOTIDE SEQUENCE [LARGE SCALE GENOMIC DNA]</scope>
    <source>
        <strain evidence="3 4">DSM 11518</strain>
    </source>
</reference>
<dbReference type="SUPFAM" id="SSF53300">
    <property type="entry name" value="vWA-like"/>
    <property type="match status" value="1"/>
</dbReference>
<dbReference type="PANTHER" id="PTHR41248:SF1">
    <property type="entry name" value="NORD PROTEIN"/>
    <property type="match status" value="1"/>
</dbReference>
<dbReference type="EMBL" id="JAAIJQ010000001">
    <property type="protein sequence ID" value="NEV60360.1"/>
    <property type="molecule type" value="Genomic_DNA"/>
</dbReference>
<dbReference type="RefSeq" id="WP_164450402.1">
    <property type="nucleotide sequence ID" value="NZ_JAAIJQ010000001.1"/>
</dbReference>
<dbReference type="PROSITE" id="PS50234">
    <property type="entry name" value="VWFA"/>
    <property type="match status" value="1"/>
</dbReference>
<proteinExistence type="predicted"/>
<evidence type="ECO:0000256" key="1">
    <source>
        <dbReference type="SAM" id="MobiDB-lite"/>
    </source>
</evidence>
<name>A0A6M0JS60_9GAMM</name>
<dbReference type="GO" id="GO:0009236">
    <property type="term" value="P:cobalamin biosynthetic process"/>
    <property type="evidence" value="ECO:0007669"/>
    <property type="project" value="InterPro"/>
</dbReference>
<dbReference type="InterPro" id="IPR051928">
    <property type="entry name" value="NorD/CobT"/>
</dbReference>
<evidence type="ECO:0000313" key="4">
    <source>
        <dbReference type="Proteomes" id="UP000483379"/>
    </source>
</evidence>
<feature type="domain" description="VWFA" evidence="2">
    <location>
        <begin position="444"/>
        <end position="585"/>
    </location>
</feature>
<protein>
    <submittedName>
        <fullName evidence="3">VWA domain-containing protein</fullName>
    </submittedName>
</protein>
<gene>
    <name evidence="3" type="ORF">G3446_00365</name>
</gene>
<dbReference type="AlphaFoldDB" id="A0A6M0JS60"/>
<organism evidence="3 4">
    <name type="scientific">Thiorhodococcus minor</name>
    <dbReference type="NCBI Taxonomy" id="57489"/>
    <lineage>
        <taxon>Bacteria</taxon>
        <taxon>Pseudomonadati</taxon>
        <taxon>Pseudomonadota</taxon>
        <taxon>Gammaproteobacteria</taxon>
        <taxon>Chromatiales</taxon>
        <taxon>Chromatiaceae</taxon>
        <taxon>Thiorhodococcus</taxon>
    </lineage>
</organism>
<feature type="compositionally biased region" description="Low complexity" evidence="1">
    <location>
        <begin position="214"/>
        <end position="224"/>
    </location>
</feature>
<dbReference type="SMART" id="SM00327">
    <property type="entry name" value="VWA"/>
    <property type="match status" value="1"/>
</dbReference>
<keyword evidence="4" id="KW-1185">Reference proteome</keyword>
<accession>A0A6M0JS60</accession>
<dbReference type="Gene3D" id="3.40.50.410">
    <property type="entry name" value="von Willebrand factor, type A domain"/>
    <property type="match status" value="1"/>
</dbReference>
<sequence length="618" mass="65526">MTRTTLKNAMPIVATALGRKFGVQVQVGGQQAATDGQTIWLPDVSADSRLRPVAWGLLAHEASHVRHTDMAVYRAAAQQSPLRRHLLNLLEDIRVERAIRRDYPGTEATLARVIDWMLAEGQLNPPDPQDHPAQILTAALLLILRHRVLGQQTLTQSAQEGEQVLRQTFPSALVHRLFGLMAEVRALGSTAEAADLAERIQQLLDEAARHPQPETTTASNAAEEAPSREDEQCVGTAGDEADRVSEDDQPEDTDGPDASNEGADQPPSEGGDGNPERESTPEAAGAQADATETKAAAPSGCSESDGQAADARSGGQAPGDPASGDLLQRVLAAGEGDLAGDLFDRARQALLIQSGETGFSPSKLPVGEDASCNPRLGEVLHRQVEATSRALIARLQGLVQSSRMDRPQAVCRGRTLVPARLHRAGVGDARLFARRRERVAPNTAFHLLVDLSGSMNSPTASGRRAFQVALESALAVALALERIPGVSVAVSAFPGLGGDDERITRLVQHGQSVRQRAGAFQQGPRGGTPLAQALWYAAADLSLRPETRRIVLVMTDGAPNDWAAAVEILGLCETAGLEPVGIGIGCDVSALFRVGTRVQDASDLKQALFGLAERLLVA</sequence>
<evidence type="ECO:0000313" key="3">
    <source>
        <dbReference type="EMBL" id="NEV60360.1"/>
    </source>
</evidence>
<dbReference type="Pfam" id="PF13519">
    <property type="entry name" value="VWA_2"/>
    <property type="match status" value="1"/>
</dbReference>
<evidence type="ECO:0000259" key="2">
    <source>
        <dbReference type="PROSITE" id="PS50234"/>
    </source>
</evidence>
<dbReference type="Pfam" id="PF06213">
    <property type="entry name" value="CobT"/>
    <property type="match status" value="1"/>
</dbReference>
<dbReference type="InterPro" id="IPR036465">
    <property type="entry name" value="vWFA_dom_sf"/>
</dbReference>
<dbReference type="InterPro" id="IPR006538">
    <property type="entry name" value="CobT"/>
</dbReference>
<feature type="compositionally biased region" description="Low complexity" evidence="1">
    <location>
        <begin position="283"/>
        <end position="297"/>
    </location>
</feature>
<feature type="region of interest" description="Disordered" evidence="1">
    <location>
        <begin position="208"/>
        <end position="324"/>
    </location>
</feature>